<dbReference type="Gene3D" id="3.40.50.2300">
    <property type="match status" value="1"/>
</dbReference>
<dbReference type="AlphaFoldDB" id="A0A5B8LPF0"/>
<organism evidence="3 4">
    <name type="scientific">Devosia ginsengisoli</name>
    <dbReference type="NCBI Taxonomy" id="400770"/>
    <lineage>
        <taxon>Bacteria</taxon>
        <taxon>Pseudomonadati</taxon>
        <taxon>Pseudomonadota</taxon>
        <taxon>Alphaproteobacteria</taxon>
        <taxon>Hyphomicrobiales</taxon>
        <taxon>Devosiaceae</taxon>
        <taxon>Devosia</taxon>
    </lineage>
</organism>
<dbReference type="PROSITE" id="PS50110">
    <property type="entry name" value="RESPONSE_REGULATORY"/>
    <property type="match status" value="1"/>
</dbReference>
<dbReference type="GO" id="GO:0000160">
    <property type="term" value="P:phosphorelay signal transduction system"/>
    <property type="evidence" value="ECO:0007669"/>
    <property type="project" value="InterPro"/>
</dbReference>
<dbReference type="Proteomes" id="UP000315364">
    <property type="component" value="Chromosome"/>
</dbReference>
<gene>
    <name evidence="3" type="ORF">FPZ08_01225</name>
</gene>
<name>A0A5B8LPF0_9HYPH</name>
<feature type="domain" description="Response regulatory" evidence="2">
    <location>
        <begin position="8"/>
        <end position="126"/>
    </location>
</feature>
<dbReference type="SUPFAM" id="SSF52172">
    <property type="entry name" value="CheY-like"/>
    <property type="match status" value="1"/>
</dbReference>
<evidence type="ECO:0000313" key="3">
    <source>
        <dbReference type="EMBL" id="QDZ09484.1"/>
    </source>
</evidence>
<reference evidence="3 4" key="1">
    <citation type="submission" date="2019-07" db="EMBL/GenBank/DDBJ databases">
        <title>Full genome sequence of Devosia sp. Gsoil 520.</title>
        <authorList>
            <person name="Im W.-T."/>
        </authorList>
    </citation>
    <scope>NUCLEOTIDE SEQUENCE [LARGE SCALE GENOMIC DNA]</scope>
    <source>
        <strain evidence="3 4">Gsoil 520</strain>
    </source>
</reference>
<dbReference type="OrthoDB" id="9782655at2"/>
<dbReference type="InterPro" id="IPR001789">
    <property type="entry name" value="Sig_transdc_resp-reg_receiver"/>
</dbReference>
<evidence type="ECO:0000259" key="2">
    <source>
        <dbReference type="PROSITE" id="PS50110"/>
    </source>
</evidence>
<protein>
    <submittedName>
        <fullName evidence="3">Response regulator</fullName>
    </submittedName>
</protein>
<dbReference type="InterPro" id="IPR011006">
    <property type="entry name" value="CheY-like_superfamily"/>
</dbReference>
<sequence>MNNASTRTVLLADASADNRLPLRQALSAVGFTVAEVGNGKDAIEALRRDRFDVVVTDLWMPGADGIEVIQSIRTVSPLSTIFVVTGGGPGLSIASAAALARVWGARKVYVKPFEISELIQEIVILFPPL</sequence>
<feature type="modified residue" description="4-aspartylphosphate" evidence="1">
    <location>
        <position position="57"/>
    </location>
</feature>
<dbReference type="InterPro" id="IPR052048">
    <property type="entry name" value="ST_Response_Regulator"/>
</dbReference>
<dbReference type="PANTHER" id="PTHR43228">
    <property type="entry name" value="TWO-COMPONENT RESPONSE REGULATOR"/>
    <property type="match status" value="1"/>
</dbReference>
<dbReference type="SMART" id="SM00448">
    <property type="entry name" value="REC"/>
    <property type="match status" value="1"/>
</dbReference>
<dbReference type="CDD" id="cd00156">
    <property type="entry name" value="REC"/>
    <property type="match status" value="1"/>
</dbReference>
<accession>A0A5B8LPF0</accession>
<dbReference type="EMBL" id="CP042304">
    <property type="protein sequence ID" value="QDZ09484.1"/>
    <property type="molecule type" value="Genomic_DNA"/>
</dbReference>
<evidence type="ECO:0000256" key="1">
    <source>
        <dbReference type="PROSITE-ProRule" id="PRU00169"/>
    </source>
</evidence>
<dbReference type="KEGG" id="dea:FPZ08_01225"/>
<keyword evidence="4" id="KW-1185">Reference proteome</keyword>
<dbReference type="PANTHER" id="PTHR43228:SF1">
    <property type="entry name" value="TWO-COMPONENT RESPONSE REGULATOR ARR22"/>
    <property type="match status" value="1"/>
</dbReference>
<keyword evidence="1" id="KW-0597">Phosphoprotein</keyword>
<dbReference type="Pfam" id="PF00072">
    <property type="entry name" value="Response_reg"/>
    <property type="match status" value="1"/>
</dbReference>
<proteinExistence type="predicted"/>
<evidence type="ECO:0000313" key="4">
    <source>
        <dbReference type="Proteomes" id="UP000315364"/>
    </source>
</evidence>
<dbReference type="RefSeq" id="WP_146288295.1">
    <property type="nucleotide sequence ID" value="NZ_CP042304.1"/>
</dbReference>